<keyword evidence="1" id="KW-0812">Transmembrane</keyword>
<feature type="transmembrane region" description="Helical" evidence="1">
    <location>
        <begin position="45"/>
        <end position="64"/>
    </location>
</feature>
<dbReference type="RefSeq" id="WP_148870581.1">
    <property type="nucleotide sequence ID" value="NZ_VNIA01000003.1"/>
</dbReference>
<dbReference type="EMBL" id="VNIA01000003">
    <property type="protein sequence ID" value="TYP98266.1"/>
    <property type="molecule type" value="Genomic_DNA"/>
</dbReference>
<dbReference type="Proteomes" id="UP000323136">
    <property type="component" value="Unassembled WGS sequence"/>
</dbReference>
<accession>A0A5S5DTD7</accession>
<proteinExistence type="predicted"/>
<dbReference type="OrthoDB" id="1189833at2"/>
<protein>
    <submittedName>
        <fullName evidence="2">Uncharacterized protein</fullName>
    </submittedName>
</protein>
<reference evidence="2 3" key="1">
    <citation type="submission" date="2019-07" db="EMBL/GenBank/DDBJ databases">
        <title>Genomic Encyclopedia of Type Strains, Phase IV (KMG-IV): sequencing the most valuable type-strain genomes for metagenomic binning, comparative biology and taxonomic classification.</title>
        <authorList>
            <person name="Goeker M."/>
        </authorList>
    </citation>
    <scope>NUCLEOTIDE SEQUENCE [LARGE SCALE GENOMIC DNA]</scope>
    <source>
        <strain evidence="2 3">DSM 18961</strain>
    </source>
</reference>
<evidence type="ECO:0000256" key="1">
    <source>
        <dbReference type="SAM" id="Phobius"/>
    </source>
</evidence>
<comment type="caution">
    <text evidence="2">The sequence shown here is derived from an EMBL/GenBank/DDBJ whole genome shotgun (WGS) entry which is preliminary data.</text>
</comment>
<name>A0A5S5DTD7_9FLAO</name>
<gene>
    <name evidence="2" type="ORF">C7447_103437</name>
</gene>
<keyword evidence="1" id="KW-0472">Membrane</keyword>
<evidence type="ECO:0000313" key="3">
    <source>
        <dbReference type="Proteomes" id="UP000323136"/>
    </source>
</evidence>
<sequence length="69" mass="8287">MKKLFPYLYILFGLYILVEGFLQYFQDKELYLIIFSWTTESKYLFILIKILFACIFFVGGINGLKKLKE</sequence>
<evidence type="ECO:0000313" key="2">
    <source>
        <dbReference type="EMBL" id="TYP98266.1"/>
    </source>
</evidence>
<dbReference type="AlphaFoldDB" id="A0A5S5DTD7"/>
<organism evidence="2 3">
    <name type="scientific">Tenacibaculum adriaticum</name>
    <dbReference type="NCBI Taxonomy" id="413713"/>
    <lineage>
        <taxon>Bacteria</taxon>
        <taxon>Pseudomonadati</taxon>
        <taxon>Bacteroidota</taxon>
        <taxon>Flavobacteriia</taxon>
        <taxon>Flavobacteriales</taxon>
        <taxon>Flavobacteriaceae</taxon>
        <taxon>Tenacibaculum</taxon>
    </lineage>
</organism>
<keyword evidence="3" id="KW-1185">Reference proteome</keyword>
<keyword evidence="1" id="KW-1133">Transmembrane helix</keyword>
<feature type="transmembrane region" description="Helical" evidence="1">
    <location>
        <begin position="7"/>
        <end position="25"/>
    </location>
</feature>